<sequence>MTQKQHILLTLGKDLLFILVAIFLIVKGRFLGAIVGVLALLWYGRDFSFRIKQLGAKEPRRDGVERPSETRRADDTPIVDDGKIQVTDLSGAKEVDFEKE</sequence>
<reference evidence="3" key="1">
    <citation type="submission" date="2008-11" db="EMBL/GenBank/DDBJ databases">
        <title>Isolation and characterization of a fructose-1,6-bisphosphatase in Bacteroides sp. from a rumen metagenomic library.</title>
        <authorList>
            <person name="Wang J."/>
            <person name="Liu K."/>
            <person name="Zhao S."/>
            <person name="Bu D."/>
            <person name="Li D."/>
            <person name="Yu P."/>
            <person name="Wei H."/>
            <person name="Zhou L."/>
        </authorList>
    </citation>
    <scope>NUCLEOTIDE SEQUENCE</scope>
</reference>
<keyword evidence="2" id="KW-0812">Transmembrane</keyword>
<keyword evidence="2" id="KW-1133">Transmembrane helix</keyword>
<evidence type="ECO:0000256" key="2">
    <source>
        <dbReference type="SAM" id="Phobius"/>
    </source>
</evidence>
<dbReference type="AlphaFoldDB" id="C0JZY4"/>
<proteinExistence type="predicted"/>
<evidence type="ECO:0000313" key="3">
    <source>
        <dbReference type="EMBL" id="ACM91014.1"/>
    </source>
</evidence>
<organism evidence="3">
    <name type="scientific">uncultured bacterium URE4</name>
    <dbReference type="NCBI Taxonomy" id="581112"/>
    <lineage>
        <taxon>Bacteria</taxon>
        <taxon>environmental samples</taxon>
    </lineage>
</organism>
<accession>C0JZY4</accession>
<evidence type="ECO:0000256" key="1">
    <source>
        <dbReference type="SAM" id="MobiDB-lite"/>
    </source>
</evidence>
<dbReference type="EMBL" id="FJ529691">
    <property type="protein sequence ID" value="ACM91014.1"/>
    <property type="molecule type" value="Genomic_DNA"/>
</dbReference>
<protein>
    <submittedName>
        <fullName evidence="3">Uncharacterized protein</fullName>
    </submittedName>
</protein>
<feature type="transmembrane region" description="Helical" evidence="2">
    <location>
        <begin position="15"/>
        <end position="43"/>
    </location>
</feature>
<feature type="region of interest" description="Disordered" evidence="1">
    <location>
        <begin position="58"/>
        <end position="77"/>
    </location>
</feature>
<keyword evidence="2" id="KW-0472">Membrane</keyword>
<name>C0JZY4_9BACT</name>